<reference evidence="1" key="1">
    <citation type="submission" date="2022-08" db="EMBL/GenBank/DDBJ databases">
        <title>Draft genome sequencing of Roseisolibacter agri AW1220.</title>
        <authorList>
            <person name="Tobiishi Y."/>
            <person name="Tonouchi A."/>
        </authorList>
    </citation>
    <scope>NUCLEOTIDE SEQUENCE</scope>
    <source>
        <strain evidence="1">AW1220</strain>
    </source>
</reference>
<name>A0AA37V7J8_9BACT</name>
<evidence type="ECO:0000313" key="2">
    <source>
        <dbReference type="Proteomes" id="UP001161325"/>
    </source>
</evidence>
<dbReference type="Gene3D" id="1.10.10.10">
    <property type="entry name" value="Winged helix-like DNA-binding domain superfamily/Winged helix DNA-binding domain"/>
    <property type="match status" value="1"/>
</dbReference>
<dbReference type="InterPro" id="IPR011991">
    <property type="entry name" value="ArsR-like_HTH"/>
</dbReference>
<protein>
    <submittedName>
        <fullName evidence="1">Transcriptional regulator</fullName>
    </submittedName>
</protein>
<gene>
    <name evidence="1" type="ORF">rosag_32390</name>
</gene>
<dbReference type="InterPro" id="IPR036388">
    <property type="entry name" value="WH-like_DNA-bd_sf"/>
</dbReference>
<organism evidence="1 2">
    <name type="scientific">Roseisolibacter agri</name>
    <dbReference type="NCBI Taxonomy" id="2014610"/>
    <lineage>
        <taxon>Bacteria</taxon>
        <taxon>Pseudomonadati</taxon>
        <taxon>Gemmatimonadota</taxon>
        <taxon>Gemmatimonadia</taxon>
        <taxon>Gemmatimonadales</taxon>
        <taxon>Gemmatimonadaceae</taxon>
        <taxon>Roseisolibacter</taxon>
    </lineage>
</organism>
<sequence length="272" mass="28678">MQHVPGTLGGFRGLRAELLIALKKAPHPLTAKELADRFGLTPNALRRHLDSLEAEELVRHRREVRGVGAPVHAYGLTAAGEALFPQAYAPVLAAVLEAVRETAGPAGVRQVLARQWAGLVEGAGDRLAELPLPERAQLVAELRSSQGYMAEAVPLGDGDAVIREHHCAIRDVAAQFPEICEAEHELMERLLGVPVERTGHMLHGCTTCEYTVRASAPVGDGGPGPAAPRADELAPVAVPAAPPALADAAVRSTTHLPTCTCASHRAAPQEQA</sequence>
<dbReference type="AlphaFoldDB" id="A0AA37V7J8"/>
<dbReference type="RefSeq" id="WP_284351181.1">
    <property type="nucleotide sequence ID" value="NZ_BRXS01000005.1"/>
</dbReference>
<dbReference type="GO" id="GO:0006355">
    <property type="term" value="P:regulation of DNA-templated transcription"/>
    <property type="evidence" value="ECO:0007669"/>
    <property type="project" value="UniProtKB-ARBA"/>
</dbReference>
<keyword evidence="2" id="KW-1185">Reference proteome</keyword>
<dbReference type="Proteomes" id="UP001161325">
    <property type="component" value="Unassembled WGS sequence"/>
</dbReference>
<dbReference type="EMBL" id="BRXS01000005">
    <property type="protein sequence ID" value="GLC26726.1"/>
    <property type="molecule type" value="Genomic_DNA"/>
</dbReference>
<accession>A0AA37V7J8</accession>
<proteinExistence type="predicted"/>
<dbReference type="CDD" id="cd00090">
    <property type="entry name" value="HTH_ARSR"/>
    <property type="match status" value="1"/>
</dbReference>
<comment type="caution">
    <text evidence="1">The sequence shown here is derived from an EMBL/GenBank/DDBJ whole genome shotgun (WGS) entry which is preliminary data.</text>
</comment>
<evidence type="ECO:0000313" key="1">
    <source>
        <dbReference type="EMBL" id="GLC26726.1"/>
    </source>
</evidence>
<dbReference type="InterPro" id="IPR036390">
    <property type="entry name" value="WH_DNA-bd_sf"/>
</dbReference>
<dbReference type="SUPFAM" id="SSF46785">
    <property type="entry name" value="Winged helix' DNA-binding domain"/>
    <property type="match status" value="1"/>
</dbReference>
<dbReference type="Pfam" id="PF12840">
    <property type="entry name" value="HTH_20"/>
    <property type="match status" value="1"/>
</dbReference>